<feature type="compositionally biased region" description="Low complexity" evidence="1">
    <location>
        <begin position="715"/>
        <end position="725"/>
    </location>
</feature>
<name>A0A9P6Q1J6_9FUNG</name>
<feature type="compositionally biased region" description="Polar residues" evidence="1">
    <location>
        <begin position="38"/>
        <end position="50"/>
    </location>
</feature>
<comment type="caution">
    <text evidence="2">The sequence shown here is derived from an EMBL/GenBank/DDBJ whole genome shotgun (WGS) entry which is preliminary data.</text>
</comment>
<feature type="compositionally biased region" description="Basic and acidic residues" evidence="1">
    <location>
        <begin position="97"/>
        <end position="114"/>
    </location>
</feature>
<reference evidence="2" key="1">
    <citation type="journal article" date="2020" name="Fungal Divers.">
        <title>Resolving the Mortierellaceae phylogeny through synthesis of multi-gene phylogenetics and phylogenomics.</title>
        <authorList>
            <person name="Vandepol N."/>
            <person name="Liber J."/>
            <person name="Desiro A."/>
            <person name="Na H."/>
            <person name="Kennedy M."/>
            <person name="Barry K."/>
            <person name="Grigoriev I.V."/>
            <person name="Miller A.N."/>
            <person name="O'Donnell K."/>
            <person name="Stajich J.E."/>
            <person name="Bonito G."/>
        </authorList>
    </citation>
    <scope>NUCLEOTIDE SEQUENCE</scope>
    <source>
        <strain evidence="2">KOD948</strain>
    </source>
</reference>
<evidence type="ECO:0000313" key="2">
    <source>
        <dbReference type="EMBL" id="KAG0257274.1"/>
    </source>
</evidence>
<feature type="compositionally biased region" description="Polar residues" evidence="1">
    <location>
        <begin position="521"/>
        <end position="536"/>
    </location>
</feature>
<gene>
    <name evidence="2" type="ORF">BG011_004041</name>
</gene>
<dbReference type="AlphaFoldDB" id="A0A9P6Q1J6"/>
<feature type="compositionally biased region" description="Polar residues" evidence="1">
    <location>
        <begin position="1"/>
        <end position="11"/>
    </location>
</feature>
<evidence type="ECO:0000313" key="3">
    <source>
        <dbReference type="Proteomes" id="UP000726737"/>
    </source>
</evidence>
<feature type="compositionally biased region" description="Basic and acidic residues" evidence="1">
    <location>
        <begin position="308"/>
        <end position="319"/>
    </location>
</feature>
<feature type="compositionally biased region" description="Low complexity" evidence="1">
    <location>
        <begin position="463"/>
        <end position="476"/>
    </location>
</feature>
<feature type="compositionally biased region" description="Polar residues" evidence="1">
    <location>
        <begin position="504"/>
        <end position="514"/>
    </location>
</feature>
<feature type="region of interest" description="Disordered" evidence="1">
    <location>
        <begin position="1"/>
        <end position="319"/>
    </location>
</feature>
<feature type="compositionally biased region" description="Basic and acidic residues" evidence="1">
    <location>
        <begin position="726"/>
        <end position="744"/>
    </location>
</feature>
<feature type="compositionally biased region" description="Polar residues" evidence="1">
    <location>
        <begin position="197"/>
        <end position="219"/>
    </location>
</feature>
<evidence type="ECO:0000256" key="1">
    <source>
        <dbReference type="SAM" id="MobiDB-lite"/>
    </source>
</evidence>
<protein>
    <submittedName>
        <fullName evidence="2">Uncharacterized protein</fullName>
    </submittedName>
</protein>
<dbReference type="Proteomes" id="UP000726737">
    <property type="component" value="Unassembled WGS sequence"/>
</dbReference>
<sequence length="779" mass="88839">MDTRQQESLIFSPSLKKSSRTRSSPRKTTPSRLYLRQSFPSIAASTTSHISPGKSFLQRQQLLQDVLNEQEQENESQQQESPEDRTVHSQQQTQKQTEQHAQNDNDKDKDKGKENVIPNVLSDSNKQLAEQPSNPTKIPASAIHARQAQEMSETLARILDRPLKSSNARPNATDSIPTSAPISRRLRTTETEYDFSPTRSNTRLPSTPLRSLYTGTHSKQPLAEKLEKLQDSDEERVASPLDRHSRGRLDQIQRGARNVSEWSNSRKGGRHHAGYNAESNLDDNSEREHLQHEVEQHRQNDPEDEEYDAHGFEHGFEHDDGEVSFKKHELSSSSNQSTLVEIFDRLPEPRTPLTNNLSEDDVESTLLEVAETTAVITDRLRGVYSNLQEFFSPETEAKLNGAMSAISSHKISGKRLSLNSSSGSSTSIPRPLVFELSPPTQQRSPPITKRKPSPLRPAVMPKQSRAQSSSPPQQHQRVVKTHHYPVTVTGLISNADSARRLSHGSKSQCGTSPQDADLQETRSSQPIEPTSRSPPTAQEPPVLETEVRDSGHQERFRRKLDQWRRIELKHQPEALSTPAYPDLFIPSIYSRPATQPILVPAPIQLPAVPQMDRRVEERPVLEKERQHKERIAEDVRAQKAREDDLRAQREDMERRSQLRTHGRSMNQQETISASRPMVYPKSPSIGEKRRRIVSAIEGRHRLAMTDDTLDQLNIQTRTTQPPSTTRRGDMQGHRQRKDDPERHYTRNGIMDADGDMQYQRARIAKRRRDYDEEELRFWS</sequence>
<feature type="compositionally biased region" description="Basic and acidic residues" evidence="1">
    <location>
        <begin position="284"/>
        <end position="301"/>
    </location>
</feature>
<dbReference type="EMBL" id="JAAAJA010000264">
    <property type="protein sequence ID" value="KAG0257274.1"/>
    <property type="molecule type" value="Genomic_DNA"/>
</dbReference>
<keyword evidence="3" id="KW-1185">Reference proteome</keyword>
<feature type="compositionally biased region" description="Polar residues" evidence="1">
    <location>
        <begin position="164"/>
        <end position="181"/>
    </location>
</feature>
<accession>A0A9P6Q1J6</accession>
<feature type="compositionally biased region" description="Basic and acidic residues" evidence="1">
    <location>
        <begin position="545"/>
        <end position="556"/>
    </location>
</feature>
<feature type="region of interest" description="Disordered" evidence="1">
    <location>
        <begin position="413"/>
        <end position="480"/>
    </location>
</feature>
<proteinExistence type="predicted"/>
<feature type="region of interest" description="Disordered" evidence="1">
    <location>
        <begin position="498"/>
        <end position="556"/>
    </location>
</feature>
<feature type="compositionally biased region" description="Basic and acidic residues" evidence="1">
    <location>
        <begin position="618"/>
        <end position="656"/>
    </location>
</feature>
<feature type="compositionally biased region" description="Polar residues" evidence="1">
    <location>
        <begin position="121"/>
        <end position="136"/>
    </location>
</feature>
<feature type="compositionally biased region" description="Polar residues" evidence="1">
    <location>
        <begin position="663"/>
        <end position="673"/>
    </location>
</feature>
<dbReference type="OrthoDB" id="1684416at2759"/>
<organism evidence="2 3">
    <name type="scientific">Mortierella polycephala</name>
    <dbReference type="NCBI Taxonomy" id="41804"/>
    <lineage>
        <taxon>Eukaryota</taxon>
        <taxon>Fungi</taxon>
        <taxon>Fungi incertae sedis</taxon>
        <taxon>Mucoromycota</taxon>
        <taxon>Mortierellomycotina</taxon>
        <taxon>Mortierellomycetes</taxon>
        <taxon>Mortierellales</taxon>
        <taxon>Mortierellaceae</taxon>
        <taxon>Mortierella</taxon>
    </lineage>
</organism>
<feature type="compositionally biased region" description="Basic and acidic residues" evidence="1">
    <location>
        <begin position="222"/>
        <end position="251"/>
    </location>
</feature>
<feature type="compositionally biased region" description="Low complexity" evidence="1">
    <location>
        <begin position="414"/>
        <end position="431"/>
    </location>
</feature>
<feature type="region of interest" description="Disordered" evidence="1">
    <location>
        <begin position="618"/>
        <end position="685"/>
    </location>
</feature>
<feature type="region of interest" description="Disordered" evidence="1">
    <location>
        <begin position="712"/>
        <end position="757"/>
    </location>
</feature>